<dbReference type="OMA" id="VHCKHHS"/>
<reference evidence="2" key="1">
    <citation type="submission" date="2025-08" db="UniProtKB">
        <authorList>
            <consortium name="Ensembl"/>
        </authorList>
    </citation>
    <scope>IDENTIFICATION</scope>
</reference>
<feature type="domain" description="Mab-21-like HhH/H2TH-like" evidence="1">
    <location>
        <begin position="311"/>
        <end position="375"/>
    </location>
</feature>
<dbReference type="GeneTree" id="ENSGT01050000244827"/>
<protein>
    <submittedName>
        <fullName evidence="2">Mab-21 like 4</fullName>
    </submittedName>
</protein>
<evidence type="ECO:0000259" key="1">
    <source>
        <dbReference type="Pfam" id="PF20266"/>
    </source>
</evidence>
<dbReference type="Ensembl" id="ENSPTXT00000000873.1">
    <property type="protein sequence ID" value="ENSPTXP00000000846.1"/>
    <property type="gene ID" value="ENSPTXG00000000725.1"/>
</dbReference>
<dbReference type="PANTHER" id="PTHR10656:SF7">
    <property type="entry name" value="PROTEIN MAB-21-LIKE 4"/>
    <property type="match status" value="1"/>
</dbReference>
<organism evidence="2 3">
    <name type="scientific">Pseudonaja textilis</name>
    <name type="common">Eastern brown snake</name>
    <dbReference type="NCBI Taxonomy" id="8673"/>
    <lineage>
        <taxon>Eukaryota</taxon>
        <taxon>Metazoa</taxon>
        <taxon>Chordata</taxon>
        <taxon>Craniata</taxon>
        <taxon>Vertebrata</taxon>
        <taxon>Euteleostomi</taxon>
        <taxon>Lepidosauria</taxon>
        <taxon>Squamata</taxon>
        <taxon>Bifurcata</taxon>
        <taxon>Unidentata</taxon>
        <taxon>Episquamata</taxon>
        <taxon>Toxicofera</taxon>
        <taxon>Serpentes</taxon>
        <taxon>Colubroidea</taxon>
        <taxon>Elapidae</taxon>
        <taxon>Hydrophiinae</taxon>
        <taxon>Pseudonaja</taxon>
    </lineage>
</organism>
<sequence>MGVYEVNRWSWEKGPTSNPAPCHAFHLCPPSIMAGKVPNWHSYLQVIQSREYQRVQHFQKAENILFIVLERVKTMDPRIIVDYSRNLEALEFSLSAAEDEVTMEVPLCVNAEVLLMQPCTDEPSNSENVTHRNCQMPGPCYLGVPKQETNLENWTKEDVFSAMDDTDSRGHIVPGKVLHLLKELIVAAIVHCKHQNLIKPGELSAERLNEDGMQLPLLVSSDWKMICFNIIPVMRRKKDVLNNWQERGFPKGSLSKVTQEAVFIPASYHHWRYSTNRPISKLVQIVSTLKGYRLDSLCLLDQINHEYWREKGEEKGLTFQHLKMILLWATHFFPSSEDWLSLEGSVYRLLVILLCCLVTKDLPHFLYPEQNLFKNDSLDLTALYPKVESFAISPTYFLKFHFAQREGKKFHQKDNGLKALLRLPAENRDYWDTSFFDMLLSKVISYKYEV</sequence>
<dbReference type="InterPro" id="IPR024810">
    <property type="entry name" value="MAB21L/cGLR"/>
</dbReference>
<keyword evidence="3" id="KW-1185">Reference proteome</keyword>
<dbReference type="Pfam" id="PF20266">
    <property type="entry name" value="Mab-21_C"/>
    <property type="match status" value="1"/>
</dbReference>
<dbReference type="Gene3D" id="1.10.1410.40">
    <property type="match status" value="1"/>
</dbReference>
<dbReference type="PANTHER" id="PTHR10656">
    <property type="entry name" value="CELL FATE DETERMINING PROTEIN MAB21-RELATED"/>
    <property type="match status" value="1"/>
</dbReference>
<name>A0A670XNZ4_PSETE</name>
<dbReference type="AlphaFoldDB" id="A0A670XNZ4"/>
<evidence type="ECO:0000313" key="3">
    <source>
        <dbReference type="Proteomes" id="UP000472273"/>
    </source>
</evidence>
<dbReference type="Proteomes" id="UP000472273">
    <property type="component" value="Unplaced"/>
</dbReference>
<dbReference type="InterPro" id="IPR046906">
    <property type="entry name" value="Mab-21_HhH/H2TH-like"/>
</dbReference>
<gene>
    <name evidence="2" type="primary">MAB21L4</name>
</gene>
<proteinExistence type="predicted"/>
<evidence type="ECO:0000313" key="2">
    <source>
        <dbReference type="Ensembl" id="ENSPTXP00000000846.1"/>
    </source>
</evidence>
<dbReference type="SMART" id="SM01265">
    <property type="entry name" value="Mab-21"/>
    <property type="match status" value="1"/>
</dbReference>
<accession>A0A670XNZ4</accession>
<reference evidence="2" key="2">
    <citation type="submission" date="2025-09" db="UniProtKB">
        <authorList>
            <consortium name="Ensembl"/>
        </authorList>
    </citation>
    <scope>IDENTIFICATION</scope>
</reference>